<dbReference type="RefSeq" id="XP_015664809.1">
    <property type="nucleotide sequence ID" value="XM_015796801.1"/>
</dbReference>
<name>A0A0M9GAM6_LEPPY</name>
<reference evidence="1 2" key="1">
    <citation type="submission" date="2015-07" db="EMBL/GenBank/DDBJ databases">
        <title>High-quality genome of monoxenous trypanosomatid Leptomonas pyrrhocoris.</title>
        <authorList>
            <person name="Flegontov P."/>
            <person name="Butenko A."/>
            <person name="Firsov S."/>
            <person name="Vlcek C."/>
            <person name="Logacheva M.D."/>
            <person name="Field M."/>
            <person name="Filatov D."/>
            <person name="Flegontova O."/>
            <person name="Gerasimov E."/>
            <person name="Jackson A.P."/>
            <person name="Kelly S."/>
            <person name="Opperdoes F."/>
            <person name="O'Reilly A."/>
            <person name="Votypka J."/>
            <person name="Yurchenko V."/>
            <person name="Lukes J."/>
        </authorList>
    </citation>
    <scope>NUCLEOTIDE SEQUENCE [LARGE SCALE GENOMIC DNA]</scope>
    <source>
        <strain evidence="1">H10</strain>
    </source>
</reference>
<accession>A0A0M9GAM6</accession>
<sequence length="189" mass="20969">MSADDDLDALLDEAMDMVDEQERKHEEEVRVRDARLEDDLQKALDESADAGGADGDMMKMFMSMLGNSDGSGADGAALDGFKKNVMAMVSSLEGEEGLGEEDKANLERVRELMHVMEEEDIDKANEVLERMKNDGALPEGEGGEDGEVGEACLRLRLRLRLLLHPLRPLQLPRALAPYRRTLHLCCSPR</sequence>
<dbReference type="Proteomes" id="UP000037923">
    <property type="component" value="Unassembled WGS sequence"/>
</dbReference>
<keyword evidence="2" id="KW-1185">Reference proteome</keyword>
<gene>
    <name evidence="1" type="ORF">ABB37_00561</name>
</gene>
<dbReference type="VEuPathDB" id="TriTrypDB:LpyrH10_01_5610"/>
<dbReference type="GeneID" id="26900858"/>
<comment type="caution">
    <text evidence="1">The sequence shown here is derived from an EMBL/GenBank/DDBJ whole genome shotgun (WGS) entry which is preliminary data.</text>
</comment>
<dbReference type="AlphaFoldDB" id="A0A0M9GAM6"/>
<evidence type="ECO:0000313" key="1">
    <source>
        <dbReference type="EMBL" id="KPA86370.1"/>
    </source>
</evidence>
<dbReference type="EMBL" id="LGTL01000001">
    <property type="protein sequence ID" value="KPA86370.1"/>
    <property type="molecule type" value="Genomic_DNA"/>
</dbReference>
<proteinExistence type="predicted"/>
<evidence type="ECO:0000313" key="2">
    <source>
        <dbReference type="Proteomes" id="UP000037923"/>
    </source>
</evidence>
<protein>
    <submittedName>
        <fullName evidence="1">Uncharacterized protein</fullName>
    </submittedName>
</protein>
<organism evidence="1 2">
    <name type="scientific">Leptomonas pyrrhocoris</name>
    <name type="common">Firebug parasite</name>
    <dbReference type="NCBI Taxonomy" id="157538"/>
    <lineage>
        <taxon>Eukaryota</taxon>
        <taxon>Discoba</taxon>
        <taxon>Euglenozoa</taxon>
        <taxon>Kinetoplastea</taxon>
        <taxon>Metakinetoplastina</taxon>
        <taxon>Trypanosomatida</taxon>
        <taxon>Trypanosomatidae</taxon>
        <taxon>Leishmaniinae</taxon>
        <taxon>Leptomonas</taxon>
    </lineage>
</organism>
<dbReference type="OrthoDB" id="21292at2759"/>